<organism evidence="1 2">
    <name type="scientific">Posidoniimonas corsicana</name>
    <dbReference type="NCBI Taxonomy" id="1938618"/>
    <lineage>
        <taxon>Bacteria</taxon>
        <taxon>Pseudomonadati</taxon>
        <taxon>Planctomycetota</taxon>
        <taxon>Planctomycetia</taxon>
        <taxon>Pirellulales</taxon>
        <taxon>Lacipirellulaceae</taxon>
        <taxon>Posidoniimonas</taxon>
    </lineage>
</organism>
<accession>A0A5C5UZD6</accession>
<dbReference type="Proteomes" id="UP000316714">
    <property type="component" value="Unassembled WGS sequence"/>
</dbReference>
<gene>
    <name evidence="1" type="ORF">KOR34_43530</name>
</gene>
<protein>
    <submittedName>
        <fullName evidence="1">Uncharacterized protein</fullName>
    </submittedName>
</protein>
<sequence>MERQYSKHQQNIIKRYYDNRENIGLQRLSELVTELYLAEGKKREKQWDMIVKALEKCGLKQDRIDHIRAQDDPQMVAKVVEELMAKG</sequence>
<name>A0A5C5UZD6_9BACT</name>
<dbReference type="OrthoDB" id="281357at2"/>
<evidence type="ECO:0000313" key="2">
    <source>
        <dbReference type="Proteomes" id="UP000316714"/>
    </source>
</evidence>
<dbReference type="AlphaFoldDB" id="A0A5C5UZD6"/>
<reference evidence="1 2" key="1">
    <citation type="submission" date="2019-02" db="EMBL/GenBank/DDBJ databases">
        <title>Deep-cultivation of Planctomycetes and their phenomic and genomic characterization uncovers novel biology.</title>
        <authorList>
            <person name="Wiegand S."/>
            <person name="Jogler M."/>
            <person name="Boedeker C."/>
            <person name="Pinto D."/>
            <person name="Vollmers J."/>
            <person name="Rivas-Marin E."/>
            <person name="Kohn T."/>
            <person name="Peeters S.H."/>
            <person name="Heuer A."/>
            <person name="Rast P."/>
            <person name="Oberbeckmann S."/>
            <person name="Bunk B."/>
            <person name="Jeske O."/>
            <person name="Meyerdierks A."/>
            <person name="Storesund J.E."/>
            <person name="Kallscheuer N."/>
            <person name="Luecker S."/>
            <person name="Lage O.M."/>
            <person name="Pohl T."/>
            <person name="Merkel B.J."/>
            <person name="Hornburger P."/>
            <person name="Mueller R.-W."/>
            <person name="Bruemmer F."/>
            <person name="Labrenz M."/>
            <person name="Spormann A.M."/>
            <person name="Op Den Camp H."/>
            <person name="Overmann J."/>
            <person name="Amann R."/>
            <person name="Jetten M.S.M."/>
            <person name="Mascher T."/>
            <person name="Medema M.H."/>
            <person name="Devos D.P."/>
            <person name="Kaster A.-K."/>
            <person name="Ovreas L."/>
            <person name="Rohde M."/>
            <person name="Galperin M.Y."/>
            <person name="Jogler C."/>
        </authorList>
    </citation>
    <scope>NUCLEOTIDE SEQUENCE [LARGE SCALE GENOMIC DNA]</scope>
    <source>
        <strain evidence="1 2">KOR34</strain>
    </source>
</reference>
<keyword evidence="2" id="KW-1185">Reference proteome</keyword>
<dbReference type="RefSeq" id="WP_146568111.1">
    <property type="nucleotide sequence ID" value="NZ_SIHJ01000004.1"/>
</dbReference>
<dbReference type="EMBL" id="SIHJ01000004">
    <property type="protein sequence ID" value="TWT30980.1"/>
    <property type="molecule type" value="Genomic_DNA"/>
</dbReference>
<proteinExistence type="predicted"/>
<comment type="caution">
    <text evidence="1">The sequence shown here is derived from an EMBL/GenBank/DDBJ whole genome shotgun (WGS) entry which is preliminary data.</text>
</comment>
<evidence type="ECO:0000313" key="1">
    <source>
        <dbReference type="EMBL" id="TWT30980.1"/>
    </source>
</evidence>